<evidence type="ECO:0000256" key="2">
    <source>
        <dbReference type="ARBA" id="ARBA00022448"/>
    </source>
</evidence>
<keyword evidence="2" id="KW-0813">Transport</keyword>
<evidence type="ECO:0000256" key="3">
    <source>
        <dbReference type="ARBA" id="ARBA00022692"/>
    </source>
</evidence>
<dbReference type="Gene3D" id="1.20.5.110">
    <property type="match status" value="1"/>
</dbReference>
<dbReference type="GO" id="GO:0048280">
    <property type="term" value="P:vesicle fusion with Golgi apparatus"/>
    <property type="evidence" value="ECO:0007669"/>
    <property type="project" value="TreeGrafter"/>
</dbReference>
<evidence type="ECO:0000256" key="6">
    <source>
        <dbReference type="ARBA" id="ARBA00023054"/>
    </source>
</evidence>
<dbReference type="CDD" id="cd15862">
    <property type="entry name" value="SNARE_Vti1"/>
    <property type="match status" value="1"/>
</dbReference>
<comment type="subcellular location">
    <subcellularLocation>
        <location evidence="8">Prevacuolar compartment membrane</location>
        <topology evidence="8">Single-pass type IV membrane protein</topology>
    </subcellularLocation>
</comment>
<evidence type="ECO:0000256" key="7">
    <source>
        <dbReference type="ARBA" id="ARBA00023136"/>
    </source>
</evidence>
<keyword evidence="6" id="KW-0175">Coiled coil</keyword>
<reference evidence="11 12" key="1">
    <citation type="journal article" date="2018" name="New Phytol.">
        <title>Phylogenomics of Endogonaceae and evolution of mycorrhizas within Mucoromycota.</title>
        <authorList>
            <person name="Chang Y."/>
            <person name="Desiro A."/>
            <person name="Na H."/>
            <person name="Sandor L."/>
            <person name="Lipzen A."/>
            <person name="Clum A."/>
            <person name="Barry K."/>
            <person name="Grigoriev I.V."/>
            <person name="Martin F.M."/>
            <person name="Stajich J.E."/>
            <person name="Smith M.E."/>
            <person name="Bonito G."/>
            <person name="Spatafora J.W."/>
        </authorList>
    </citation>
    <scope>NUCLEOTIDE SEQUENCE [LARGE SCALE GENOMIC DNA]</scope>
    <source>
        <strain evidence="11 12">AD002</strain>
    </source>
</reference>
<keyword evidence="7" id="KW-0472">Membrane</keyword>
<dbReference type="GO" id="GO:0016236">
    <property type="term" value="P:macroautophagy"/>
    <property type="evidence" value="ECO:0007669"/>
    <property type="project" value="TreeGrafter"/>
</dbReference>
<dbReference type="GO" id="GO:0012507">
    <property type="term" value="C:ER to Golgi transport vesicle membrane"/>
    <property type="evidence" value="ECO:0007669"/>
    <property type="project" value="TreeGrafter"/>
</dbReference>
<keyword evidence="5" id="KW-1133">Transmembrane helix</keyword>
<dbReference type="Pfam" id="PF12352">
    <property type="entry name" value="V-SNARE_C"/>
    <property type="match status" value="1"/>
</dbReference>
<gene>
    <name evidence="11" type="ORF">BC938DRAFT_482726</name>
</gene>
<dbReference type="GO" id="GO:0005789">
    <property type="term" value="C:endoplasmic reticulum membrane"/>
    <property type="evidence" value="ECO:0007669"/>
    <property type="project" value="TreeGrafter"/>
</dbReference>
<dbReference type="GO" id="GO:0031902">
    <property type="term" value="C:late endosome membrane"/>
    <property type="evidence" value="ECO:0007669"/>
    <property type="project" value="TreeGrafter"/>
</dbReference>
<evidence type="ECO:0000256" key="8">
    <source>
        <dbReference type="ARBA" id="ARBA00060376"/>
    </source>
</evidence>
<evidence type="ECO:0000256" key="1">
    <source>
        <dbReference type="ARBA" id="ARBA00006108"/>
    </source>
</evidence>
<comment type="similarity">
    <text evidence="1">Belongs to the VTI1 family.</text>
</comment>
<dbReference type="FunFam" id="1.20.58.400:FF:000001">
    <property type="entry name" value="Vesicle transport through interaction with t-SNAREs homolog 1A"/>
    <property type="match status" value="1"/>
</dbReference>
<dbReference type="Pfam" id="PF05008">
    <property type="entry name" value="V-SNARE"/>
    <property type="match status" value="1"/>
</dbReference>
<dbReference type="InterPro" id="IPR038407">
    <property type="entry name" value="v-SNARE_N_sf"/>
</dbReference>
<evidence type="ECO:0000256" key="5">
    <source>
        <dbReference type="ARBA" id="ARBA00022989"/>
    </source>
</evidence>
<feature type="region of interest" description="Disordered" evidence="9">
    <location>
        <begin position="133"/>
        <end position="163"/>
    </location>
</feature>
<feature type="domain" description="T-SNARE coiled-coil homology" evidence="10">
    <location>
        <begin position="172"/>
        <end position="239"/>
    </location>
</feature>
<dbReference type="Gene3D" id="1.20.58.400">
    <property type="entry name" value="t-snare proteins"/>
    <property type="match status" value="1"/>
</dbReference>
<dbReference type="SMART" id="SM00397">
    <property type="entry name" value="t_SNARE"/>
    <property type="match status" value="1"/>
</dbReference>
<evidence type="ECO:0000313" key="12">
    <source>
        <dbReference type="Proteomes" id="UP000274822"/>
    </source>
</evidence>
<dbReference type="GO" id="GO:0005829">
    <property type="term" value="C:cytosol"/>
    <property type="evidence" value="ECO:0007669"/>
    <property type="project" value="GOC"/>
</dbReference>
<evidence type="ECO:0000256" key="4">
    <source>
        <dbReference type="ARBA" id="ARBA00022927"/>
    </source>
</evidence>
<evidence type="ECO:0000313" key="11">
    <source>
        <dbReference type="EMBL" id="RUS27796.1"/>
    </source>
</evidence>
<proteinExistence type="inferred from homology"/>
<dbReference type="InterPro" id="IPR007705">
    <property type="entry name" value="Vesicle_trsprt_v-SNARE_N"/>
</dbReference>
<dbReference type="GO" id="GO:0006886">
    <property type="term" value="P:intracellular protein transport"/>
    <property type="evidence" value="ECO:0007669"/>
    <property type="project" value="InterPro"/>
</dbReference>
<name>A0A433QDB2_9FUNG</name>
<dbReference type="SUPFAM" id="SSF47661">
    <property type="entry name" value="t-snare proteins"/>
    <property type="match status" value="1"/>
</dbReference>
<keyword evidence="4" id="KW-0653">Protein transport</keyword>
<dbReference type="SUPFAM" id="SSF58038">
    <property type="entry name" value="SNARE fusion complex"/>
    <property type="match status" value="1"/>
</dbReference>
<dbReference type="EMBL" id="RBNJ01007783">
    <property type="protein sequence ID" value="RUS27796.1"/>
    <property type="molecule type" value="Genomic_DNA"/>
</dbReference>
<dbReference type="PANTHER" id="PTHR21230:SF26">
    <property type="entry name" value="VESICLE TRANSPORT THROUGH INTERACTION WITH T-SNARES HOMOLOG 1A"/>
    <property type="match status" value="1"/>
</dbReference>
<protein>
    <submittedName>
        <fullName evidence="11">Vesicle transport v-SNARE protein N-terminus-domain-containing protein</fullName>
    </submittedName>
</protein>
<comment type="caution">
    <text evidence="11">The sequence shown here is derived from an EMBL/GenBank/DDBJ whole genome shotgun (WGS) entry which is preliminary data.</text>
</comment>
<dbReference type="Proteomes" id="UP000274822">
    <property type="component" value="Unassembled WGS sequence"/>
</dbReference>
<organism evidence="11 12">
    <name type="scientific">Jimgerdemannia flammicorona</name>
    <dbReference type="NCBI Taxonomy" id="994334"/>
    <lineage>
        <taxon>Eukaryota</taxon>
        <taxon>Fungi</taxon>
        <taxon>Fungi incertae sedis</taxon>
        <taxon>Mucoromycota</taxon>
        <taxon>Mucoromycotina</taxon>
        <taxon>Endogonomycetes</taxon>
        <taxon>Endogonales</taxon>
        <taxon>Endogonaceae</taxon>
        <taxon>Jimgerdemannia</taxon>
    </lineage>
</organism>
<dbReference type="GO" id="GO:0000149">
    <property type="term" value="F:SNARE binding"/>
    <property type="evidence" value="ECO:0007669"/>
    <property type="project" value="TreeGrafter"/>
</dbReference>
<dbReference type="GO" id="GO:0006891">
    <property type="term" value="P:intra-Golgi vesicle-mediated transport"/>
    <property type="evidence" value="ECO:0007669"/>
    <property type="project" value="TreeGrafter"/>
</dbReference>
<keyword evidence="12" id="KW-1185">Reference proteome</keyword>
<dbReference type="GO" id="GO:0005484">
    <property type="term" value="F:SNAP receptor activity"/>
    <property type="evidence" value="ECO:0007669"/>
    <property type="project" value="TreeGrafter"/>
</dbReference>
<evidence type="ECO:0000259" key="10">
    <source>
        <dbReference type="SMART" id="SM00397"/>
    </source>
</evidence>
<sequence>MRWICDCSTHDIIAADLGPTDTAIFYIPWHSTTPPTTTMASAPAGSELFENYAQDYTTISASIKQKVEQAIPSQSGEQRKATIRAVEREAEEADEIVGQMEIEILNLPQSTRTRLQPRLRNYKSELDKLKRDLKRASTQGPSAADREELLGQSGGVGASGDLDASTMDQRARLLTGTDRLAESSRRLQDSHRIALETESLGVNILGTLRDQREQIVTARNTLADADSYIDKASKTLKGMARR</sequence>
<keyword evidence="3" id="KW-0812">Transmembrane</keyword>
<dbReference type="InterPro" id="IPR000727">
    <property type="entry name" value="T_SNARE_dom"/>
</dbReference>
<dbReference type="GO" id="GO:0042147">
    <property type="term" value="P:retrograde transport, endosome to Golgi"/>
    <property type="evidence" value="ECO:0007669"/>
    <property type="project" value="TreeGrafter"/>
</dbReference>
<dbReference type="PANTHER" id="PTHR21230">
    <property type="entry name" value="VESICLE TRANSPORT V-SNARE PROTEIN VTI1-RELATED"/>
    <property type="match status" value="1"/>
</dbReference>
<dbReference type="InterPro" id="IPR010989">
    <property type="entry name" value="SNARE"/>
</dbReference>
<accession>A0A433QDB2</accession>
<evidence type="ECO:0000256" key="9">
    <source>
        <dbReference type="SAM" id="MobiDB-lite"/>
    </source>
</evidence>
<dbReference type="GO" id="GO:0005794">
    <property type="term" value="C:Golgi apparatus"/>
    <property type="evidence" value="ECO:0007669"/>
    <property type="project" value="TreeGrafter"/>
</dbReference>
<dbReference type="FunFam" id="1.20.5.110:FF:000002">
    <property type="entry name" value="Vesicle transport through interaction with t-SNAREsB"/>
    <property type="match status" value="1"/>
</dbReference>
<dbReference type="GO" id="GO:0031201">
    <property type="term" value="C:SNARE complex"/>
    <property type="evidence" value="ECO:0007669"/>
    <property type="project" value="TreeGrafter"/>
</dbReference>
<dbReference type="GO" id="GO:0006896">
    <property type="term" value="P:Golgi to vacuole transport"/>
    <property type="evidence" value="ECO:0007669"/>
    <property type="project" value="TreeGrafter"/>
</dbReference>
<dbReference type="AlphaFoldDB" id="A0A433QDB2"/>